<dbReference type="InterPro" id="IPR049492">
    <property type="entry name" value="BD-FAE-like_dom"/>
</dbReference>
<dbReference type="AlphaFoldDB" id="A0A5C6BI36"/>
<protein>
    <submittedName>
        <fullName evidence="5">Acetylxylan esterase</fullName>
        <ecNumber evidence="5">3.1.1.72</ecNumber>
    </submittedName>
</protein>
<evidence type="ECO:0000256" key="3">
    <source>
        <dbReference type="SAM" id="SignalP"/>
    </source>
</evidence>
<evidence type="ECO:0000256" key="1">
    <source>
        <dbReference type="ARBA" id="ARBA00022801"/>
    </source>
</evidence>
<dbReference type="PANTHER" id="PTHR48081:SF6">
    <property type="entry name" value="PEPTIDASE S9 PROLYL OLIGOPEPTIDASE CATALYTIC DOMAIN-CONTAINING PROTEIN"/>
    <property type="match status" value="1"/>
</dbReference>
<feature type="domain" description="BD-FAE-like" evidence="4">
    <location>
        <begin position="69"/>
        <end position="181"/>
    </location>
</feature>
<keyword evidence="6" id="KW-1185">Reference proteome</keyword>
<dbReference type="EMBL" id="SJPU01000004">
    <property type="protein sequence ID" value="TWU10114.1"/>
    <property type="molecule type" value="Genomic_DNA"/>
</dbReference>
<reference evidence="5 6" key="1">
    <citation type="journal article" date="2020" name="Antonie Van Leeuwenhoek">
        <title>Rhodopirellula heiligendammensis sp. nov., Rhodopirellula pilleata sp. nov., and Rhodopirellula solitaria sp. nov. isolated from natural or artificial marine surfaces in Northern Germany and California, USA, and emended description of the genus Rhodopirellula.</title>
        <authorList>
            <person name="Kallscheuer N."/>
            <person name="Wiegand S."/>
            <person name="Jogler M."/>
            <person name="Boedeker C."/>
            <person name="Peeters S.H."/>
            <person name="Rast P."/>
            <person name="Heuer A."/>
            <person name="Jetten M.S.M."/>
            <person name="Rohde M."/>
            <person name="Jogler C."/>
        </authorList>
    </citation>
    <scope>NUCLEOTIDE SEQUENCE [LARGE SCALE GENOMIC DNA]</scope>
    <source>
        <strain evidence="5 6">Poly21</strain>
    </source>
</reference>
<dbReference type="EC" id="3.1.1.72" evidence="5"/>
<name>A0A5C6BI36_9BACT</name>
<dbReference type="PANTHER" id="PTHR48081">
    <property type="entry name" value="AB HYDROLASE SUPERFAMILY PROTEIN C4A8.06C"/>
    <property type="match status" value="1"/>
</dbReference>
<dbReference type="Gene3D" id="3.40.50.1820">
    <property type="entry name" value="alpha/beta hydrolase"/>
    <property type="match status" value="1"/>
</dbReference>
<comment type="caution">
    <text evidence="5">The sequence shown here is derived from an EMBL/GenBank/DDBJ whole genome shotgun (WGS) entry which is preliminary data.</text>
</comment>
<dbReference type="GO" id="GO:0046555">
    <property type="term" value="F:acetylxylan esterase activity"/>
    <property type="evidence" value="ECO:0007669"/>
    <property type="project" value="UniProtKB-EC"/>
</dbReference>
<feature type="chain" id="PRO_5022928795" evidence="3">
    <location>
        <begin position="24"/>
        <end position="295"/>
    </location>
</feature>
<organism evidence="5 6">
    <name type="scientific">Allorhodopirellula heiligendammensis</name>
    <dbReference type="NCBI Taxonomy" id="2714739"/>
    <lineage>
        <taxon>Bacteria</taxon>
        <taxon>Pseudomonadati</taxon>
        <taxon>Planctomycetota</taxon>
        <taxon>Planctomycetia</taxon>
        <taxon>Pirellulales</taxon>
        <taxon>Pirellulaceae</taxon>
        <taxon>Allorhodopirellula</taxon>
    </lineage>
</organism>
<dbReference type="Proteomes" id="UP000319908">
    <property type="component" value="Unassembled WGS sequence"/>
</dbReference>
<sequence>MLRLGPIASCTLAFCLMAIAANAAEPQLLWPDGAPGERGDIGEEHDTTSAEETTNRVIRLGNVSEPTMTLYRASDNSETAATVIVCPGGGYHILAMDLEGTEVCEWLNSIGVNAVLLKYRVPRREGLPAHAAPLQDLQRALGLVRAQADSWNLDPQRIGVLGFSAGGHLSAAASTQFDKRTYEPIDDADRVSCRPDFVILIYPAYLAQKQALELPPELKVTEKTPPTFLFQTEDDGTHVEGTLMYYLALKRAQVPAEMHLFPSGGHGYGLRGSERAPESWPQYAEAWMRDLGVLN</sequence>
<keyword evidence="1 5" id="KW-0378">Hydrolase</keyword>
<feature type="signal peptide" evidence="3">
    <location>
        <begin position="1"/>
        <end position="23"/>
    </location>
</feature>
<dbReference type="SUPFAM" id="SSF53474">
    <property type="entry name" value="alpha/beta-Hydrolases"/>
    <property type="match status" value="1"/>
</dbReference>
<proteinExistence type="predicted"/>
<evidence type="ECO:0000313" key="5">
    <source>
        <dbReference type="EMBL" id="TWU10114.1"/>
    </source>
</evidence>
<accession>A0A5C6BI36</accession>
<dbReference type="InterPro" id="IPR050300">
    <property type="entry name" value="GDXG_lipolytic_enzyme"/>
</dbReference>
<dbReference type="Pfam" id="PF20434">
    <property type="entry name" value="BD-FAE"/>
    <property type="match status" value="1"/>
</dbReference>
<feature type="region of interest" description="Disordered" evidence="2">
    <location>
        <begin position="31"/>
        <end position="52"/>
    </location>
</feature>
<keyword evidence="3" id="KW-0732">Signal</keyword>
<feature type="compositionally biased region" description="Basic and acidic residues" evidence="2">
    <location>
        <begin position="35"/>
        <end position="48"/>
    </location>
</feature>
<dbReference type="InterPro" id="IPR029058">
    <property type="entry name" value="AB_hydrolase_fold"/>
</dbReference>
<evidence type="ECO:0000256" key="2">
    <source>
        <dbReference type="SAM" id="MobiDB-lite"/>
    </source>
</evidence>
<evidence type="ECO:0000259" key="4">
    <source>
        <dbReference type="Pfam" id="PF20434"/>
    </source>
</evidence>
<evidence type="ECO:0000313" key="6">
    <source>
        <dbReference type="Proteomes" id="UP000319908"/>
    </source>
</evidence>
<gene>
    <name evidence="5" type="primary">axeA1_5</name>
    <name evidence="5" type="ORF">Poly21_50830</name>
</gene>